<name>A0ABP5XSZ3_9ACTN</name>
<protein>
    <submittedName>
        <fullName evidence="1">Uncharacterized protein</fullName>
    </submittedName>
</protein>
<organism evidence="1 2">
    <name type="scientific">Streptomyces macrosporus</name>
    <dbReference type="NCBI Taxonomy" id="44032"/>
    <lineage>
        <taxon>Bacteria</taxon>
        <taxon>Bacillati</taxon>
        <taxon>Actinomycetota</taxon>
        <taxon>Actinomycetes</taxon>
        <taxon>Kitasatosporales</taxon>
        <taxon>Streptomycetaceae</taxon>
        <taxon>Streptomyces</taxon>
    </lineage>
</organism>
<keyword evidence="2" id="KW-1185">Reference proteome</keyword>
<accession>A0ABP5XSZ3</accession>
<evidence type="ECO:0000313" key="1">
    <source>
        <dbReference type="EMBL" id="GAA2459282.1"/>
    </source>
</evidence>
<proteinExistence type="predicted"/>
<dbReference type="Proteomes" id="UP001501638">
    <property type="component" value="Unassembled WGS sequence"/>
</dbReference>
<dbReference type="EMBL" id="BAAASZ010000034">
    <property type="protein sequence ID" value="GAA2459282.1"/>
    <property type="molecule type" value="Genomic_DNA"/>
</dbReference>
<reference evidence="2" key="1">
    <citation type="journal article" date="2019" name="Int. J. Syst. Evol. Microbiol.">
        <title>The Global Catalogue of Microorganisms (GCM) 10K type strain sequencing project: providing services to taxonomists for standard genome sequencing and annotation.</title>
        <authorList>
            <consortium name="The Broad Institute Genomics Platform"/>
            <consortium name="The Broad Institute Genome Sequencing Center for Infectious Disease"/>
            <person name="Wu L."/>
            <person name="Ma J."/>
        </authorList>
    </citation>
    <scope>NUCLEOTIDE SEQUENCE [LARGE SCALE GENOMIC DNA]</scope>
    <source>
        <strain evidence="2">JCM 6305</strain>
    </source>
</reference>
<evidence type="ECO:0000313" key="2">
    <source>
        <dbReference type="Proteomes" id="UP001501638"/>
    </source>
</evidence>
<comment type="caution">
    <text evidence="1">The sequence shown here is derived from an EMBL/GenBank/DDBJ whole genome shotgun (WGS) entry which is preliminary data.</text>
</comment>
<gene>
    <name evidence="1" type="ORF">GCM10010405_49430</name>
</gene>
<sequence length="122" mass="12645">MGFHAGRSSSPSGPNGAKVAVCGSYETSGASGAGLLDATEALSFPSLSPTGLADGFGAGRSPTDPRTRCGPIHPKWWFPGSLGTASRYRETAFGIRRRRTVPPLAAAVTTALRYRTLIEGHA</sequence>